<evidence type="ECO:0000313" key="2">
    <source>
        <dbReference type="Proteomes" id="UP000299102"/>
    </source>
</evidence>
<dbReference type="AlphaFoldDB" id="A0A4C1VZX5"/>
<gene>
    <name evidence="1" type="ORF">EVAR_16038_1</name>
</gene>
<protein>
    <submittedName>
        <fullName evidence="1">Uncharacterized protein</fullName>
    </submittedName>
</protein>
<dbReference type="EMBL" id="BGZK01000436">
    <property type="protein sequence ID" value="GBP43464.1"/>
    <property type="molecule type" value="Genomic_DNA"/>
</dbReference>
<organism evidence="1 2">
    <name type="scientific">Eumeta variegata</name>
    <name type="common">Bagworm moth</name>
    <name type="synonym">Eumeta japonica</name>
    <dbReference type="NCBI Taxonomy" id="151549"/>
    <lineage>
        <taxon>Eukaryota</taxon>
        <taxon>Metazoa</taxon>
        <taxon>Ecdysozoa</taxon>
        <taxon>Arthropoda</taxon>
        <taxon>Hexapoda</taxon>
        <taxon>Insecta</taxon>
        <taxon>Pterygota</taxon>
        <taxon>Neoptera</taxon>
        <taxon>Endopterygota</taxon>
        <taxon>Lepidoptera</taxon>
        <taxon>Glossata</taxon>
        <taxon>Ditrysia</taxon>
        <taxon>Tineoidea</taxon>
        <taxon>Psychidae</taxon>
        <taxon>Oiketicinae</taxon>
        <taxon>Eumeta</taxon>
    </lineage>
</organism>
<dbReference type="Proteomes" id="UP000299102">
    <property type="component" value="Unassembled WGS sequence"/>
</dbReference>
<reference evidence="1 2" key="1">
    <citation type="journal article" date="2019" name="Commun. Biol.">
        <title>The bagworm genome reveals a unique fibroin gene that provides high tensile strength.</title>
        <authorList>
            <person name="Kono N."/>
            <person name="Nakamura H."/>
            <person name="Ohtoshi R."/>
            <person name="Tomita M."/>
            <person name="Numata K."/>
            <person name="Arakawa K."/>
        </authorList>
    </citation>
    <scope>NUCLEOTIDE SEQUENCE [LARGE SCALE GENOMIC DNA]</scope>
</reference>
<accession>A0A4C1VZX5</accession>
<proteinExistence type="predicted"/>
<name>A0A4C1VZX5_EUMVA</name>
<comment type="caution">
    <text evidence="1">The sequence shown here is derived from an EMBL/GenBank/DDBJ whole genome shotgun (WGS) entry which is preliminary data.</text>
</comment>
<keyword evidence="2" id="KW-1185">Reference proteome</keyword>
<sequence length="90" mass="9995">MFDLAVPNLCTGKFLIGAYENKRLQTLAVVARSHAALTIKHHARASKTLFRLESKTGPGSETKAEFKIGIEIEILIDTVMKPEVKSRNRS</sequence>
<evidence type="ECO:0000313" key="1">
    <source>
        <dbReference type="EMBL" id="GBP43464.1"/>
    </source>
</evidence>